<dbReference type="Proteomes" id="UP000002654">
    <property type="component" value="Chromosome"/>
</dbReference>
<dbReference type="KEGG" id="ttn:TTX_0870"/>
<dbReference type="PaxDb" id="768679-TTX_0870"/>
<name>G4RPM9_THETK</name>
<dbReference type="HOGENOM" id="CLU_671972_0_0_2"/>
<reference evidence="1 2" key="1">
    <citation type="journal article" date="2011" name="PLoS ONE">
        <title>The complete genome sequence of Thermoproteus tenax: a physiologically versatile member of the Crenarchaeota.</title>
        <authorList>
            <person name="Siebers B."/>
            <person name="Zaparty M."/>
            <person name="Raddatz G."/>
            <person name="Tjaden B."/>
            <person name="Albers S.V."/>
            <person name="Bell S.D."/>
            <person name="Blombach F."/>
            <person name="Kletzin A."/>
            <person name="Kyrpides N."/>
            <person name="Lanz C."/>
            <person name="Plagens A."/>
            <person name="Rampp M."/>
            <person name="Rosinus A."/>
            <person name="von Jan M."/>
            <person name="Makarova K.S."/>
            <person name="Klenk H.P."/>
            <person name="Schuster S.C."/>
            <person name="Hensel R."/>
        </authorList>
    </citation>
    <scope>NUCLEOTIDE SEQUENCE [LARGE SCALE GENOMIC DNA]</scope>
    <source>
        <strain evidence="2">ATCC 35583 / DSM 2078 / JCM 9277 / NBRC 100435 / Kra 1</strain>
    </source>
</reference>
<dbReference type="OrthoDB" id="27571at2157"/>
<dbReference type="GeneID" id="52284620"/>
<keyword evidence="1" id="KW-0413">Isomerase</keyword>
<evidence type="ECO:0000313" key="1">
    <source>
        <dbReference type="EMBL" id="CCC81524.1"/>
    </source>
</evidence>
<dbReference type="eggNOG" id="arCOG02870">
    <property type="taxonomic scope" value="Archaea"/>
</dbReference>
<evidence type="ECO:0000313" key="2">
    <source>
        <dbReference type="Proteomes" id="UP000002654"/>
    </source>
</evidence>
<keyword evidence="2" id="KW-1185">Reference proteome</keyword>
<organism evidence="1 2">
    <name type="scientific">Thermoproteus tenax (strain ATCC 35583 / DSM 2078 / JCM 9277 / NBRC 100435 / Kra 1)</name>
    <dbReference type="NCBI Taxonomy" id="768679"/>
    <lineage>
        <taxon>Archaea</taxon>
        <taxon>Thermoproteota</taxon>
        <taxon>Thermoprotei</taxon>
        <taxon>Thermoproteales</taxon>
        <taxon>Thermoproteaceae</taxon>
        <taxon>Thermoproteus</taxon>
    </lineage>
</organism>
<dbReference type="EMBL" id="FN869859">
    <property type="protein sequence ID" value="CCC81524.1"/>
    <property type="molecule type" value="Genomic_DNA"/>
</dbReference>
<gene>
    <name evidence="1" type="ordered locus">TTX_0870</name>
</gene>
<dbReference type="GO" id="GO:0016853">
    <property type="term" value="F:isomerase activity"/>
    <property type="evidence" value="ECO:0007669"/>
    <property type="project" value="UniProtKB-KW"/>
</dbReference>
<protein>
    <submittedName>
        <fullName evidence="1">Protein-disulfide isomerase</fullName>
    </submittedName>
</protein>
<dbReference type="STRING" id="768679.TTX_0870"/>
<dbReference type="PATRIC" id="fig|768679.9.peg.878"/>
<proteinExistence type="predicted"/>
<sequence>MNKIIVLALVVVAALVVAIAVLYLSHIQQSYPKTLNISKIEYQNGIYLYNVIINNQNKVPLIYVYYNRSILIGLLQQNSTAYALFAPQRLGEVYQTPNASFYMIGFPGPLGFFCSNFTISQRIAGVPVFVSNQQCSTQPFSAPSNFVDVASALSQVPPPSVLSFAGTAPTSFGTALIYKNNTSITYLFYSINFTYIIYLINNIVYKYEVLVPLGQTTINVTYVLRSISPINSTYLSIISNLSGNMPVRDMGGLSLVAAARKIGMVVQNGTPTVLAFLALNDTSSAKLFIYNYSLLSRGGLILLDYPGQPTTIVERLRCAYLASKSNLLNLLKKIYINVLENSSNSYTILPNNTCSVDLESEAALLGLALQGLNIPSQSAPPPVLLIVYPNGTYTAVMGYNPSALESALS</sequence>
<accession>G4RPM9</accession>
<dbReference type="AlphaFoldDB" id="G4RPM9"/>
<dbReference type="RefSeq" id="WP_014126780.1">
    <property type="nucleotide sequence ID" value="NC_016070.1"/>
</dbReference>